<dbReference type="Proteomes" id="UP000019116">
    <property type="component" value="Chromosome 6B"/>
</dbReference>
<dbReference type="OrthoDB" id="703460at2759"/>
<sequence length="481" mass="54061">MAERGPAAASRRRPRRRRPGETLDHQHPRPSSSLKIPSWSHTNPCSTTAQTPHPSHLNACRTVVPTTTNPSWGSKRVRTASNRNPLLHDPDANNCRDWASLGEGPAGLIADFVLANDVADYVRFRAVCGPWRRCCTDPRGHGALDRRFHPRRWVMLREKLAYARRFLNVSTGECIQTEILELREHDELGLTPEGLIILLHGPSRTHVRLLNPLTRQQLTDLPPLTTLLPPERHSDLLPDRDFPLRAWGSGIAADDSSVVLCFNSRCILGIAKPGDERWTVVRYKNSVHTAPLMFAGRFYCTTENGILLLETSADQPPRMEVAARLQKPISAMIMDSAHLVNNDGELMLVHRTLRYLRNRSRRRTYDVYKVDLETGTLLPVMSLGGQALFMGFYCSLSVSVDSFPSISGDTIYLSFDFKERVHDEEIEACHLPKRSTKSAHYNLDSSVPWPHKVVPTPHTLIDCLSLCNTVEASPKHVALVI</sequence>
<dbReference type="PANTHER" id="PTHR33165">
    <property type="entry name" value="F-BOX DOMAIN CONTAINING PROTEIN-LIKE-RELATED"/>
    <property type="match status" value="1"/>
</dbReference>
<feature type="domain" description="KIB1-4 beta-propeller" evidence="2">
    <location>
        <begin position="182"/>
        <end position="422"/>
    </location>
</feature>
<dbReference type="RefSeq" id="XP_044414438.1">
    <property type="nucleotide sequence ID" value="XM_044558503.1"/>
</dbReference>
<protein>
    <recommendedName>
        <fullName evidence="2">KIB1-4 beta-propeller domain-containing protein</fullName>
    </recommendedName>
</protein>
<dbReference type="Gramene" id="TraesCS6B02G371100.1">
    <property type="protein sequence ID" value="TraesCS6B02G371100.1"/>
    <property type="gene ID" value="TraesCS6B02G371100"/>
</dbReference>
<dbReference type="PANTHER" id="PTHR33165:SF81">
    <property type="entry name" value="F-BOX DOMAIN-CONTAINING PROTEIN"/>
    <property type="match status" value="1"/>
</dbReference>
<name>A0A3B6PT70_WHEAT</name>
<dbReference type="Gramene" id="TraesCS6B03G1049400.1">
    <property type="protein sequence ID" value="TraesCS6B03G1049400.1.CDS"/>
    <property type="gene ID" value="TraesCS6B03G1049400"/>
</dbReference>
<evidence type="ECO:0000259" key="2">
    <source>
        <dbReference type="Pfam" id="PF03478"/>
    </source>
</evidence>
<proteinExistence type="predicted"/>
<dbReference type="GeneID" id="123138526"/>
<dbReference type="Gramene" id="TraesRN6B0101030700.1">
    <property type="protein sequence ID" value="TraesRN6B0101030700.1"/>
    <property type="gene ID" value="TraesRN6B0101030700"/>
</dbReference>
<dbReference type="Gramene" id="TraesROB_scaffold_178478_01G000100.1">
    <property type="protein sequence ID" value="TraesROB_scaffold_178478_01G000100.1"/>
    <property type="gene ID" value="TraesROB_scaffold_178478_01G000100"/>
</dbReference>
<dbReference type="Pfam" id="PF03478">
    <property type="entry name" value="Beta-prop_KIB1-4"/>
    <property type="match status" value="1"/>
</dbReference>
<feature type="compositionally biased region" description="Polar residues" evidence="1">
    <location>
        <begin position="29"/>
        <end position="53"/>
    </location>
</feature>
<keyword evidence="4" id="KW-1185">Reference proteome</keyword>
<feature type="region of interest" description="Disordered" evidence="1">
    <location>
        <begin position="1"/>
        <end position="56"/>
    </location>
</feature>
<dbReference type="EnsemblPlants" id="TraesCS6B02G371100.1">
    <property type="protein sequence ID" value="TraesCS6B02G371100.1"/>
    <property type="gene ID" value="TraesCS6B02G371100"/>
</dbReference>
<gene>
    <name evidence="3" type="primary">LOC123138526</name>
</gene>
<dbReference type="OMA" id="RAWRRCC"/>
<reference evidence="3" key="1">
    <citation type="submission" date="2018-08" db="EMBL/GenBank/DDBJ databases">
        <authorList>
            <person name="Rossello M."/>
        </authorList>
    </citation>
    <scope>NUCLEOTIDE SEQUENCE [LARGE SCALE GENOMIC DNA]</scope>
    <source>
        <strain evidence="3">cv. Chinese Spring</strain>
    </source>
</reference>
<dbReference type="InterPro" id="IPR005174">
    <property type="entry name" value="KIB1-4_b-propeller"/>
</dbReference>
<dbReference type="Gramene" id="TraesCAD_scaffold_167112_01G000100.1">
    <property type="protein sequence ID" value="TraesCAD_scaffold_167112_01G000100.1"/>
    <property type="gene ID" value="TraesCAD_scaffold_167112_01G000100"/>
</dbReference>
<accession>A0A3B6PT70</accession>
<dbReference type="Gramene" id="TraesNOR6B03G03640110.1">
    <property type="protein sequence ID" value="TraesNOR6B03G03640110.1"/>
    <property type="gene ID" value="TraesNOR6B03G03640110"/>
</dbReference>
<dbReference type="AlphaFoldDB" id="A0A3B6PT70"/>
<reference evidence="3" key="2">
    <citation type="submission" date="2018-10" db="UniProtKB">
        <authorList>
            <consortium name="EnsemblPlants"/>
        </authorList>
    </citation>
    <scope>IDENTIFICATION</scope>
</reference>
<evidence type="ECO:0000313" key="4">
    <source>
        <dbReference type="Proteomes" id="UP000019116"/>
    </source>
</evidence>
<evidence type="ECO:0000256" key="1">
    <source>
        <dbReference type="SAM" id="MobiDB-lite"/>
    </source>
</evidence>
<evidence type="ECO:0000313" key="3">
    <source>
        <dbReference type="EnsemblPlants" id="TraesCS6B02G371100.1"/>
    </source>
</evidence>
<dbReference type="Gramene" id="TraesCLE_scaffold_420721_01G000100.1">
    <property type="protein sequence ID" value="TraesCLE_scaffold_420721_01G000100.1"/>
    <property type="gene ID" value="TraesCLE_scaffold_420721_01G000100"/>
</dbReference>
<organism evidence="3">
    <name type="scientific">Triticum aestivum</name>
    <name type="common">Wheat</name>
    <dbReference type="NCBI Taxonomy" id="4565"/>
    <lineage>
        <taxon>Eukaryota</taxon>
        <taxon>Viridiplantae</taxon>
        <taxon>Streptophyta</taxon>
        <taxon>Embryophyta</taxon>
        <taxon>Tracheophyta</taxon>
        <taxon>Spermatophyta</taxon>
        <taxon>Magnoliopsida</taxon>
        <taxon>Liliopsida</taxon>
        <taxon>Poales</taxon>
        <taxon>Poaceae</taxon>
        <taxon>BOP clade</taxon>
        <taxon>Pooideae</taxon>
        <taxon>Triticodae</taxon>
        <taxon>Triticeae</taxon>
        <taxon>Triticinae</taxon>
        <taxon>Triticum</taxon>
    </lineage>
</organism>